<evidence type="ECO:0000256" key="5">
    <source>
        <dbReference type="SAM" id="Phobius"/>
    </source>
</evidence>
<keyword evidence="8" id="KW-1185">Reference proteome</keyword>
<feature type="transmembrane region" description="Helical" evidence="5">
    <location>
        <begin position="76"/>
        <end position="97"/>
    </location>
</feature>
<feature type="transmembrane region" description="Helical" evidence="5">
    <location>
        <begin position="32"/>
        <end position="55"/>
    </location>
</feature>
<feature type="transmembrane region" description="Helical" evidence="5">
    <location>
        <begin position="320"/>
        <end position="341"/>
    </location>
</feature>
<proteinExistence type="predicted"/>
<comment type="subcellular location">
    <subcellularLocation>
        <location evidence="1">Membrane</location>
        <topology evidence="1">Multi-pass membrane protein</topology>
    </subcellularLocation>
</comment>
<keyword evidence="4 5" id="KW-0472">Membrane</keyword>
<feature type="domain" description="Sugar phosphate transporter" evidence="6">
    <location>
        <begin position="87"/>
        <end position="391"/>
    </location>
</feature>
<keyword evidence="3 5" id="KW-1133">Transmembrane helix</keyword>
<dbReference type="Pfam" id="PF03151">
    <property type="entry name" value="TPT"/>
    <property type="match status" value="1"/>
</dbReference>
<evidence type="ECO:0000256" key="2">
    <source>
        <dbReference type="ARBA" id="ARBA00022692"/>
    </source>
</evidence>
<evidence type="ECO:0000256" key="1">
    <source>
        <dbReference type="ARBA" id="ARBA00004141"/>
    </source>
</evidence>
<reference evidence="7" key="1">
    <citation type="submission" date="2022-12" db="EMBL/GenBank/DDBJ databases">
        <authorList>
            <person name="Webb A."/>
        </authorList>
    </citation>
    <scope>NUCLEOTIDE SEQUENCE</scope>
    <source>
        <strain evidence="7">Hp1</strain>
    </source>
</reference>
<evidence type="ECO:0000256" key="4">
    <source>
        <dbReference type="ARBA" id="ARBA00023136"/>
    </source>
</evidence>
<feature type="transmembrane region" description="Helical" evidence="5">
    <location>
        <begin position="277"/>
        <end position="299"/>
    </location>
</feature>
<dbReference type="Proteomes" id="UP001162031">
    <property type="component" value="Unassembled WGS sequence"/>
</dbReference>
<feature type="transmembrane region" description="Helical" evidence="5">
    <location>
        <begin position="158"/>
        <end position="191"/>
    </location>
</feature>
<feature type="transmembrane region" description="Helical" evidence="5">
    <location>
        <begin position="236"/>
        <end position="257"/>
    </location>
</feature>
<dbReference type="InterPro" id="IPR050186">
    <property type="entry name" value="TPT_transporter"/>
</dbReference>
<evidence type="ECO:0000256" key="3">
    <source>
        <dbReference type="ARBA" id="ARBA00022989"/>
    </source>
</evidence>
<keyword evidence="2 5" id="KW-0812">Transmembrane</keyword>
<dbReference type="AlphaFoldDB" id="A0AAV0UZY2"/>
<comment type="caution">
    <text evidence="7">The sequence shown here is derived from an EMBL/GenBank/DDBJ whole genome shotgun (WGS) entry which is preliminary data.</text>
</comment>
<sequence length="471" mass="50724">MANATLDSDSGPLPTVAALALAAQDANDDKTFALVATCSFVLSLARGLRLLGLYLAQSRRRRECLQLCPGRSGLSLPLPVVLYAIDVSVFVVLWYAVSIGMTLFNKWFLRAWAGGGYPFATTMACINMFVKCLLSRLMDRCSSGGYTRTGMAMPSSVYWKLAVPISVCTAIDVLLSNVSLFYIIVTVYTIAKSGGNVWNLLFSIYLGHQRPSWSLFGVIVLISSGIGLASYGSAHFVLYGFLLVLATSVIGTLRWVLTQSLLQSMEDSTIGASGNKVLAVVYYVSPASAVCLLPIALLTEGKDCMTSRFLLDSQLLGMSLIFIFISGCLAFVLIFIEISLVKKTSALSLGIAGTFEDARTQVLLAVSIFGDQLVRVNVFGLVVATCGMLFYTYIKHSTAEAAGGARNDRSGEYHRVSTSNLDLEVSSAIPSVGSNSKRISQFHMRDGRRDSACGNKSLNGVPGVELVRRES</sequence>
<name>A0AAV0UZY2_HYABA</name>
<feature type="transmembrane region" description="Helical" evidence="5">
    <location>
        <begin position="211"/>
        <end position="229"/>
    </location>
</feature>
<dbReference type="GO" id="GO:0016020">
    <property type="term" value="C:membrane"/>
    <property type="evidence" value="ECO:0007669"/>
    <property type="project" value="UniProtKB-SubCell"/>
</dbReference>
<dbReference type="PANTHER" id="PTHR11132">
    <property type="entry name" value="SOLUTE CARRIER FAMILY 35"/>
    <property type="match status" value="1"/>
</dbReference>
<dbReference type="EMBL" id="CANTFL010001471">
    <property type="protein sequence ID" value="CAI5742496.1"/>
    <property type="molecule type" value="Genomic_DNA"/>
</dbReference>
<organism evidence="7 8">
    <name type="scientific">Hyaloperonospora brassicae</name>
    <name type="common">Brassica downy mildew</name>
    <name type="synonym">Peronospora brassicae</name>
    <dbReference type="NCBI Taxonomy" id="162125"/>
    <lineage>
        <taxon>Eukaryota</taxon>
        <taxon>Sar</taxon>
        <taxon>Stramenopiles</taxon>
        <taxon>Oomycota</taxon>
        <taxon>Peronosporomycetes</taxon>
        <taxon>Peronosporales</taxon>
        <taxon>Peronosporaceae</taxon>
        <taxon>Hyaloperonospora</taxon>
    </lineage>
</organism>
<gene>
    <name evidence="7" type="ORF">HBR001_LOCUS9012</name>
</gene>
<dbReference type="InterPro" id="IPR004853">
    <property type="entry name" value="Sugar_P_trans_dom"/>
</dbReference>
<accession>A0AAV0UZY2</accession>
<feature type="transmembrane region" description="Helical" evidence="5">
    <location>
        <begin position="117"/>
        <end position="137"/>
    </location>
</feature>
<evidence type="ECO:0000259" key="6">
    <source>
        <dbReference type="Pfam" id="PF03151"/>
    </source>
</evidence>
<evidence type="ECO:0000313" key="8">
    <source>
        <dbReference type="Proteomes" id="UP001162031"/>
    </source>
</evidence>
<protein>
    <recommendedName>
        <fullName evidence="6">Sugar phosphate transporter domain-containing protein</fullName>
    </recommendedName>
</protein>
<evidence type="ECO:0000313" key="7">
    <source>
        <dbReference type="EMBL" id="CAI5742496.1"/>
    </source>
</evidence>